<gene>
    <name evidence="2" type="ordered locus">RBRH_01590</name>
</gene>
<dbReference type="KEGG" id="brh:RBRH_01590"/>
<dbReference type="EMBL" id="FR687359">
    <property type="protein sequence ID" value="CBW75173.1"/>
    <property type="molecule type" value="Genomic_DNA"/>
</dbReference>
<organism evidence="2 3">
    <name type="scientific">Mycetohabitans rhizoxinica (strain DSM 19002 / CIP 109453 / HKI 454)</name>
    <name type="common">Paraburkholderia rhizoxinica</name>
    <dbReference type="NCBI Taxonomy" id="882378"/>
    <lineage>
        <taxon>Bacteria</taxon>
        <taxon>Pseudomonadati</taxon>
        <taxon>Pseudomonadota</taxon>
        <taxon>Betaproteobacteria</taxon>
        <taxon>Burkholderiales</taxon>
        <taxon>Burkholderiaceae</taxon>
        <taxon>Mycetohabitans</taxon>
    </lineage>
</organism>
<dbReference type="CDD" id="cd02440">
    <property type="entry name" value="AdoMet_MTases"/>
    <property type="match status" value="1"/>
</dbReference>
<dbReference type="Gene3D" id="3.40.50.150">
    <property type="entry name" value="Vaccinia Virus protein VP39"/>
    <property type="match status" value="1"/>
</dbReference>
<evidence type="ECO:0000313" key="3">
    <source>
        <dbReference type="Proteomes" id="UP000007437"/>
    </source>
</evidence>
<dbReference type="SUPFAM" id="SSF53335">
    <property type="entry name" value="S-adenosyl-L-methionine-dependent methyltransferases"/>
    <property type="match status" value="1"/>
</dbReference>
<evidence type="ECO:0000313" key="2">
    <source>
        <dbReference type="EMBL" id="CBW75173.1"/>
    </source>
</evidence>
<proteinExistence type="predicted"/>
<protein>
    <recommendedName>
        <fullName evidence="1">Methyltransferase type 11 domain-containing protein</fullName>
    </recommendedName>
</protein>
<dbReference type="InterPro" id="IPR029063">
    <property type="entry name" value="SAM-dependent_MTases_sf"/>
</dbReference>
<dbReference type="Proteomes" id="UP000007437">
    <property type="component" value="Chromosome"/>
</dbReference>
<dbReference type="GO" id="GO:0008757">
    <property type="term" value="F:S-adenosylmethionine-dependent methyltransferase activity"/>
    <property type="evidence" value="ECO:0007669"/>
    <property type="project" value="InterPro"/>
</dbReference>
<dbReference type="STRING" id="882378.RBRH_01590"/>
<dbReference type="AlphaFoldDB" id="E5ARE1"/>
<reference evidence="2 3" key="1">
    <citation type="journal article" date="2011" name="J. Bacteriol.">
        <title>Complete genome sequence of Burkholderia rhizoxinica, an endosymbiont of Rhizopus microsporus.</title>
        <authorList>
            <person name="Lackner G."/>
            <person name="Moebius N."/>
            <person name="Partida-Martinez L."/>
            <person name="Hertweck C."/>
        </authorList>
    </citation>
    <scope>NUCLEOTIDE SEQUENCE [LARGE SCALE GENOMIC DNA]</scope>
    <source>
        <strain evidence="3">DSM 19002 / CIP 109453 / HKI 454</strain>
    </source>
</reference>
<dbReference type="InterPro" id="IPR013216">
    <property type="entry name" value="Methyltransf_11"/>
</dbReference>
<dbReference type="HOGENOM" id="CLU_992793_0_0_4"/>
<feature type="domain" description="Methyltransferase type 11" evidence="1">
    <location>
        <begin position="145"/>
        <end position="195"/>
    </location>
</feature>
<name>E5ARE1_MYCRK</name>
<sequence>MIAMNGVKKFSLHNLEKTKETRMMPRKISEILPKRLTSIIRYLGWADAPYKWKFSLGDCPLCGRSIFVSIKPSPFMTRCLKCMANITNLSLIPVVKSHCGGEYSGRIAYELSIYGSTLHWLEKNFDTVISSEFFPDHKLGEMVNGYLNQDVQNLTFDDNSIDLVTSNQVFEHVPNDIKGYKECLRVLRKGGALIFSVPLYDIKNTQQIAYSNGKSIVFIGEPEYHDSRIGGAKSAPAFWHHSLNDIAARVASVGFSKVKLIDVTIASSQRKPEKVIYAIK</sequence>
<evidence type="ECO:0000259" key="1">
    <source>
        <dbReference type="Pfam" id="PF08241"/>
    </source>
</evidence>
<dbReference type="eggNOG" id="COG0500">
    <property type="taxonomic scope" value="Bacteria"/>
</dbReference>
<accession>E5ARE1</accession>
<dbReference type="Pfam" id="PF08241">
    <property type="entry name" value="Methyltransf_11"/>
    <property type="match status" value="1"/>
</dbReference>